<dbReference type="CDD" id="cd03024">
    <property type="entry name" value="DsbA_FrnE"/>
    <property type="match status" value="1"/>
</dbReference>
<dbReference type="RefSeq" id="WP_338087473.1">
    <property type="nucleotide sequence ID" value="NZ_JACHBL010000001.1"/>
</dbReference>
<comment type="caution">
    <text evidence="3">The sequence shown here is derived from an EMBL/GenBank/DDBJ whole genome shotgun (WGS) entry which is preliminary data.</text>
</comment>
<dbReference type="GO" id="GO:0016853">
    <property type="term" value="F:isomerase activity"/>
    <property type="evidence" value="ECO:0007669"/>
    <property type="project" value="UniProtKB-KW"/>
</dbReference>
<feature type="compositionally biased region" description="Low complexity" evidence="1">
    <location>
        <begin position="1"/>
        <end position="12"/>
    </location>
</feature>
<feature type="region of interest" description="Disordered" evidence="1">
    <location>
        <begin position="1"/>
        <end position="20"/>
    </location>
</feature>
<gene>
    <name evidence="3" type="ORF">BKA12_001631</name>
</gene>
<feature type="domain" description="DSBA-like thioredoxin" evidence="2">
    <location>
        <begin position="24"/>
        <end position="226"/>
    </location>
</feature>
<accession>A0A7W9DBX3</accession>
<evidence type="ECO:0000259" key="2">
    <source>
        <dbReference type="Pfam" id="PF01323"/>
    </source>
</evidence>
<dbReference type="Gene3D" id="3.40.30.10">
    <property type="entry name" value="Glutaredoxin"/>
    <property type="match status" value="1"/>
</dbReference>
<dbReference type="InterPro" id="IPR001853">
    <property type="entry name" value="DSBA-like_thioredoxin_dom"/>
</dbReference>
<dbReference type="EMBL" id="JACHBL010000001">
    <property type="protein sequence ID" value="MBB5598551.1"/>
    <property type="molecule type" value="Genomic_DNA"/>
</dbReference>
<dbReference type="Proteomes" id="UP000523863">
    <property type="component" value="Unassembled WGS sequence"/>
</dbReference>
<dbReference type="AlphaFoldDB" id="A0A7W9DBX3"/>
<evidence type="ECO:0000256" key="1">
    <source>
        <dbReference type="SAM" id="MobiDB-lite"/>
    </source>
</evidence>
<keyword evidence="3" id="KW-0413">Isomerase</keyword>
<dbReference type="GO" id="GO:0016491">
    <property type="term" value="F:oxidoreductase activity"/>
    <property type="evidence" value="ECO:0007669"/>
    <property type="project" value="InterPro"/>
</dbReference>
<dbReference type="InterPro" id="IPR036249">
    <property type="entry name" value="Thioredoxin-like_sf"/>
</dbReference>
<sequence>MTSSTSPASPVTTREDSNEQRMSVDIWSDIACPWCFIGKRRFEEGLKESGLADSIDVTYHSYQLDPTLPEHYHGTEKDYLASVKGLDVSRVEQMLEHVTQQAATVGLKYDFGNLKVANSFNAHRLLHFAKSQQLGAQLKETLLSAHFERGLNTNDASVLADLAEEAGLDRAAAEAVIADEDAYRQDVLQDFAQAQAYGIQGVPFFVIDNKYGVSGAQPSEAFQQALTQAFGEKHPAPLTMVSPASKTEDGAVCGPEGCN</sequence>
<evidence type="ECO:0000313" key="4">
    <source>
        <dbReference type="Proteomes" id="UP000523863"/>
    </source>
</evidence>
<keyword evidence="4" id="KW-1185">Reference proteome</keyword>
<dbReference type="PANTHER" id="PTHR13887">
    <property type="entry name" value="GLUTATHIONE S-TRANSFERASE KAPPA"/>
    <property type="match status" value="1"/>
</dbReference>
<dbReference type="Pfam" id="PF01323">
    <property type="entry name" value="DSBA"/>
    <property type="match status" value="1"/>
</dbReference>
<dbReference type="PANTHER" id="PTHR13887:SF41">
    <property type="entry name" value="THIOREDOXIN SUPERFAMILY PROTEIN"/>
    <property type="match status" value="1"/>
</dbReference>
<protein>
    <submittedName>
        <fullName evidence="3">Putative DsbA family dithiol-disulfide isomerase</fullName>
    </submittedName>
</protein>
<evidence type="ECO:0000313" key="3">
    <source>
        <dbReference type="EMBL" id="MBB5598551.1"/>
    </source>
</evidence>
<proteinExistence type="predicted"/>
<reference evidence="3 4" key="1">
    <citation type="submission" date="2020-08" db="EMBL/GenBank/DDBJ databases">
        <title>Sequencing the genomes of 1000 actinobacteria strains.</title>
        <authorList>
            <person name="Klenk H.-P."/>
        </authorList>
    </citation>
    <scope>NUCLEOTIDE SEQUENCE [LARGE SCALE GENOMIC DNA]</scope>
    <source>
        <strain evidence="3 4">DSM 23694</strain>
    </source>
</reference>
<organism evidence="3 4">
    <name type="scientific">Neomicrococcus lactis</name>
    <dbReference type="NCBI Taxonomy" id="732241"/>
    <lineage>
        <taxon>Bacteria</taxon>
        <taxon>Bacillati</taxon>
        <taxon>Actinomycetota</taxon>
        <taxon>Actinomycetes</taxon>
        <taxon>Micrococcales</taxon>
        <taxon>Micrococcaceae</taxon>
        <taxon>Neomicrococcus</taxon>
    </lineage>
</organism>
<dbReference type="SUPFAM" id="SSF52833">
    <property type="entry name" value="Thioredoxin-like"/>
    <property type="match status" value="1"/>
</dbReference>
<name>A0A7W9DBX3_9MICC</name>